<evidence type="ECO:0000313" key="2">
    <source>
        <dbReference type="EMBL" id="GAA0304015.1"/>
    </source>
</evidence>
<keyword evidence="3" id="KW-1185">Reference proteome</keyword>
<dbReference type="AlphaFoldDB" id="A0AAV3S783"/>
<dbReference type="EMBL" id="BAAABL010000051">
    <property type="protein sequence ID" value="GAA0304015.1"/>
    <property type="molecule type" value="Genomic_DNA"/>
</dbReference>
<feature type="compositionally biased region" description="Basic and acidic residues" evidence="1">
    <location>
        <begin position="10"/>
        <end position="26"/>
    </location>
</feature>
<evidence type="ECO:0000313" key="3">
    <source>
        <dbReference type="Proteomes" id="UP001500837"/>
    </source>
</evidence>
<evidence type="ECO:0000256" key="1">
    <source>
        <dbReference type="SAM" id="MobiDB-lite"/>
    </source>
</evidence>
<accession>A0AAV3S783</accession>
<evidence type="ECO:0008006" key="4">
    <source>
        <dbReference type="Google" id="ProtNLM"/>
    </source>
</evidence>
<dbReference type="Proteomes" id="UP001500837">
    <property type="component" value="Unassembled WGS sequence"/>
</dbReference>
<feature type="region of interest" description="Disordered" evidence="1">
    <location>
        <begin position="1"/>
        <end position="37"/>
    </location>
</feature>
<name>A0AAV3S783_9EURY</name>
<feature type="compositionally biased region" description="Polar residues" evidence="1">
    <location>
        <begin position="27"/>
        <end position="37"/>
    </location>
</feature>
<protein>
    <recommendedName>
        <fullName evidence="4">AbrB/MazE/SpoVT family DNA-binding domain-containing protein</fullName>
    </recommendedName>
</protein>
<gene>
    <name evidence="2" type="ORF">GCM10009066_17480</name>
</gene>
<comment type="caution">
    <text evidence="2">The sequence shown here is derived from an EMBL/GenBank/DDBJ whole genome shotgun (WGS) entry which is preliminary data.</text>
</comment>
<proteinExistence type="predicted"/>
<sequence length="81" mass="8823">MSRTGSRQHGAAEDVLGEKVHSDTKTRQAQANGNSTNSIEVNITQFAATFHGIEKGELLEIEVREHGILIRPFTFGGEDDA</sequence>
<organism evidence="2 3">
    <name type="scientific">Halarchaeum salinum</name>
    <dbReference type="NCBI Taxonomy" id="489912"/>
    <lineage>
        <taxon>Archaea</taxon>
        <taxon>Methanobacteriati</taxon>
        <taxon>Methanobacteriota</taxon>
        <taxon>Stenosarchaea group</taxon>
        <taxon>Halobacteria</taxon>
        <taxon>Halobacteriales</taxon>
        <taxon>Halobacteriaceae</taxon>
    </lineage>
</organism>
<reference evidence="2 3" key="1">
    <citation type="journal article" date="2019" name="Int. J. Syst. Evol. Microbiol.">
        <title>The Global Catalogue of Microorganisms (GCM) 10K type strain sequencing project: providing services to taxonomists for standard genome sequencing and annotation.</title>
        <authorList>
            <consortium name="The Broad Institute Genomics Platform"/>
            <consortium name="The Broad Institute Genome Sequencing Center for Infectious Disease"/>
            <person name="Wu L."/>
            <person name="Ma J."/>
        </authorList>
    </citation>
    <scope>NUCLEOTIDE SEQUENCE [LARGE SCALE GENOMIC DNA]</scope>
    <source>
        <strain evidence="2 3">JCM 16330</strain>
    </source>
</reference>
<dbReference type="RefSeq" id="WP_211313084.1">
    <property type="nucleotide sequence ID" value="NZ_BAAABL010000051.1"/>
</dbReference>